<comment type="caution">
    <text evidence="2">The sequence shown here is derived from an EMBL/GenBank/DDBJ whole genome shotgun (WGS) entry which is preliminary data.</text>
</comment>
<gene>
    <name evidence="2" type="ORF">DFR67_13019</name>
</gene>
<sequence length="278" mass="28350">MRGHRTVAAAFVISVVMLVLSGCTSADPAPERGQPSAEVTAPISLSPEVAHLHGLQVSADRTLLAGTHHGLVAIDPAGATTVVGTSDDDLMGLTGIPGSDMVFASGHPGRSSSAPNPLGLLASTDGGSSWEDRSLSGEVDFHVLAAADGLLIGSGGGPTLQVSHDAGETWTPGAELVPRTLAITADGIWAATEEGAVWHSTDDARSFAEISAPTIGLLAGSGSTLWAVDVDGYAWQQLEGRAWLQHSWIGAPDAITVAPDGTAYAATNAELWTLTPRP</sequence>
<evidence type="ECO:0000313" key="2">
    <source>
        <dbReference type="EMBL" id="PYE11811.1"/>
    </source>
</evidence>
<dbReference type="PROSITE" id="PS51257">
    <property type="entry name" value="PROKAR_LIPOPROTEIN"/>
    <property type="match status" value="1"/>
</dbReference>
<dbReference type="Proteomes" id="UP000247591">
    <property type="component" value="Unassembled WGS sequence"/>
</dbReference>
<feature type="signal peptide" evidence="1">
    <location>
        <begin position="1"/>
        <end position="28"/>
    </location>
</feature>
<accession>A0A318RD76</accession>
<dbReference type="AlphaFoldDB" id="A0A318RD76"/>
<dbReference type="InterPro" id="IPR015943">
    <property type="entry name" value="WD40/YVTN_repeat-like_dom_sf"/>
</dbReference>
<feature type="chain" id="PRO_5016271033" description="BNR/Asp-box repeat protein" evidence="1">
    <location>
        <begin position="29"/>
        <end position="278"/>
    </location>
</feature>
<evidence type="ECO:0000256" key="1">
    <source>
        <dbReference type="SAM" id="SignalP"/>
    </source>
</evidence>
<evidence type="ECO:0000313" key="3">
    <source>
        <dbReference type="Proteomes" id="UP000247591"/>
    </source>
</evidence>
<proteinExistence type="predicted"/>
<dbReference type="EMBL" id="QJSP01000030">
    <property type="protein sequence ID" value="PYE11811.1"/>
    <property type="molecule type" value="Genomic_DNA"/>
</dbReference>
<evidence type="ECO:0008006" key="4">
    <source>
        <dbReference type="Google" id="ProtNLM"/>
    </source>
</evidence>
<reference evidence="2 3" key="1">
    <citation type="submission" date="2018-06" db="EMBL/GenBank/DDBJ databases">
        <title>Genomic Encyclopedia of Type Strains, Phase IV (KMG-IV): sequencing the most valuable type-strain genomes for metagenomic binning, comparative biology and taxonomic classification.</title>
        <authorList>
            <person name="Goeker M."/>
        </authorList>
    </citation>
    <scope>NUCLEOTIDE SEQUENCE [LARGE SCALE GENOMIC DNA]</scope>
    <source>
        <strain evidence="2 3">DSM 45521</strain>
    </source>
</reference>
<name>A0A318RD76_WILLI</name>
<dbReference type="OrthoDB" id="9764804at2"/>
<keyword evidence="3" id="KW-1185">Reference proteome</keyword>
<protein>
    <recommendedName>
        <fullName evidence="4">BNR/Asp-box repeat protein</fullName>
    </recommendedName>
</protein>
<keyword evidence="1" id="KW-0732">Signal</keyword>
<dbReference type="RefSeq" id="WP_110472940.1">
    <property type="nucleotide sequence ID" value="NZ_QJSP01000030.1"/>
</dbReference>
<organism evidence="2 3">
    <name type="scientific">Williamsia limnetica</name>
    <dbReference type="NCBI Taxonomy" id="882452"/>
    <lineage>
        <taxon>Bacteria</taxon>
        <taxon>Bacillati</taxon>
        <taxon>Actinomycetota</taxon>
        <taxon>Actinomycetes</taxon>
        <taxon>Mycobacteriales</taxon>
        <taxon>Nocardiaceae</taxon>
        <taxon>Williamsia</taxon>
    </lineage>
</organism>
<dbReference type="Gene3D" id="2.130.10.10">
    <property type="entry name" value="YVTN repeat-like/Quinoprotein amine dehydrogenase"/>
    <property type="match status" value="1"/>
</dbReference>
<dbReference type="SUPFAM" id="SSF110296">
    <property type="entry name" value="Oligoxyloglucan reducing end-specific cellobiohydrolase"/>
    <property type="match status" value="1"/>
</dbReference>